<comment type="caution">
    <text evidence="2">The sequence shown here is derived from an EMBL/GenBank/DDBJ whole genome shotgun (WGS) entry which is preliminary data.</text>
</comment>
<organism evidence="2 3">
    <name type="scientific">Brassica carinata</name>
    <name type="common">Ethiopian mustard</name>
    <name type="synonym">Abyssinian cabbage</name>
    <dbReference type="NCBI Taxonomy" id="52824"/>
    <lineage>
        <taxon>Eukaryota</taxon>
        <taxon>Viridiplantae</taxon>
        <taxon>Streptophyta</taxon>
        <taxon>Embryophyta</taxon>
        <taxon>Tracheophyta</taxon>
        <taxon>Spermatophyta</taxon>
        <taxon>Magnoliopsida</taxon>
        <taxon>eudicotyledons</taxon>
        <taxon>Gunneridae</taxon>
        <taxon>Pentapetalae</taxon>
        <taxon>rosids</taxon>
        <taxon>malvids</taxon>
        <taxon>Brassicales</taxon>
        <taxon>Brassicaceae</taxon>
        <taxon>Brassiceae</taxon>
        <taxon>Brassica</taxon>
    </lineage>
</organism>
<sequence length="126" mass="13650">MKVTADKMSNSSKVIVGGCGGARKANNGMNDIPVELFLAYDPFHEVKSRKEKKKETRDMPDSRPRGANNIYNRGGRGGSDRYAGRSASTHLSSTDSGNYQGKSTNKKESGTQGYTSSMNSQAPRLL</sequence>
<gene>
    <name evidence="2" type="ORF">Bca52824_001254</name>
</gene>
<dbReference type="PANTHER" id="PTHR46445:SF3">
    <property type="entry name" value="RNA POLYMERASE II DEGRADATION FACTOR-LIKE PROTEIN (DUF1296)-RELATED"/>
    <property type="match status" value="1"/>
</dbReference>
<protein>
    <submittedName>
        <fullName evidence="2">Uncharacterized protein</fullName>
    </submittedName>
</protein>
<dbReference type="Proteomes" id="UP000886595">
    <property type="component" value="Unassembled WGS sequence"/>
</dbReference>
<feature type="compositionally biased region" description="Basic and acidic residues" evidence="1">
    <location>
        <begin position="44"/>
        <end position="64"/>
    </location>
</feature>
<dbReference type="OrthoDB" id="762072at2759"/>
<feature type="region of interest" description="Disordered" evidence="1">
    <location>
        <begin position="44"/>
        <end position="126"/>
    </location>
</feature>
<dbReference type="EMBL" id="JAAMPC010000001">
    <property type="protein sequence ID" value="KAG2330074.1"/>
    <property type="molecule type" value="Genomic_DNA"/>
</dbReference>
<reference evidence="2 3" key="1">
    <citation type="submission" date="2020-02" db="EMBL/GenBank/DDBJ databases">
        <authorList>
            <person name="Ma Q."/>
            <person name="Huang Y."/>
            <person name="Song X."/>
            <person name="Pei D."/>
        </authorList>
    </citation>
    <scope>NUCLEOTIDE SEQUENCE [LARGE SCALE GENOMIC DNA]</scope>
    <source>
        <strain evidence="2">Sxm20200214</strain>
        <tissue evidence="2">Leaf</tissue>
    </source>
</reference>
<dbReference type="AlphaFoldDB" id="A0A8X7WFX9"/>
<feature type="compositionally biased region" description="Polar residues" evidence="1">
    <location>
        <begin position="86"/>
        <end position="103"/>
    </location>
</feature>
<dbReference type="PANTHER" id="PTHR46445">
    <property type="entry name" value="RNA POLYMERASE II DEGRADATION FACTOR-LIKE PROTEIN (DUF1296)"/>
    <property type="match status" value="1"/>
</dbReference>
<feature type="compositionally biased region" description="Polar residues" evidence="1">
    <location>
        <begin position="110"/>
        <end position="126"/>
    </location>
</feature>
<evidence type="ECO:0000313" key="3">
    <source>
        <dbReference type="Proteomes" id="UP000886595"/>
    </source>
</evidence>
<accession>A0A8X7WFX9</accession>
<evidence type="ECO:0000256" key="1">
    <source>
        <dbReference type="SAM" id="MobiDB-lite"/>
    </source>
</evidence>
<proteinExistence type="predicted"/>
<evidence type="ECO:0000313" key="2">
    <source>
        <dbReference type="EMBL" id="KAG2330074.1"/>
    </source>
</evidence>
<keyword evidence="3" id="KW-1185">Reference proteome</keyword>
<name>A0A8X7WFX9_BRACI</name>